<evidence type="ECO:0000313" key="3">
    <source>
        <dbReference type="EMBL" id="MCP2352804.1"/>
    </source>
</evidence>
<dbReference type="Gene3D" id="1.20.120.420">
    <property type="entry name" value="translation initiation factor eif-2b, domain 1"/>
    <property type="match status" value="1"/>
</dbReference>
<dbReference type="InterPro" id="IPR027363">
    <property type="entry name" value="M1Pi_N"/>
</dbReference>
<accession>A0ABT1KIM0</accession>
<dbReference type="InterPro" id="IPR037171">
    <property type="entry name" value="NagB/RpiA_transferase-like"/>
</dbReference>
<keyword evidence="1 3" id="KW-0413">Isomerase</keyword>
<organism evidence="3 4">
    <name type="scientific">Nonomuraea roseoviolacea subsp. carminata</name>
    <dbReference type="NCBI Taxonomy" id="160689"/>
    <lineage>
        <taxon>Bacteria</taxon>
        <taxon>Bacillati</taxon>
        <taxon>Actinomycetota</taxon>
        <taxon>Actinomycetes</taxon>
        <taxon>Streptosporangiales</taxon>
        <taxon>Streptosporangiaceae</taxon>
        <taxon>Nonomuraea</taxon>
    </lineage>
</organism>
<dbReference type="NCBIfam" id="NF004326">
    <property type="entry name" value="PRK05720.1"/>
    <property type="match status" value="1"/>
</dbReference>
<sequence length="352" mass="36088">MRTIDWVDGAVELIDQTRLPDECVTLRITTVDELVDAIRRLAVRGAPALGVAGALGVVLSGGDPDAVARLRAARPTAVNLAWGVDQAAAWLPEGRAAVLEAALRIRDEDIAACLAMGERGADLLTSGALASKAPTSGAFASEASTSGAFASDLPAVDLPDLLAPAGRGLRIMTICNTGGLAAVERGTALGVAQTLHERGLLAEVLALETRPLLQGARLTAWELARMGAPHRLVADGAGPYLLARGGVDAVLVGADRIAANGDTANKIGTYALALGAARAGVPFLVVAPETTIDVATPTGAGIEIEDRGAEEIVTLRGTRLAPEGTDAVNPAFDVTPHDLITAIVTDKRVIRP</sequence>
<dbReference type="NCBIfam" id="TIGR00524">
    <property type="entry name" value="eIF-2B_rel"/>
    <property type="match status" value="1"/>
</dbReference>
<dbReference type="GO" id="GO:0046523">
    <property type="term" value="F:S-methyl-5-thioribose-1-phosphate isomerase activity"/>
    <property type="evidence" value="ECO:0007669"/>
    <property type="project" value="UniProtKB-EC"/>
</dbReference>
<name>A0ABT1KIM0_9ACTN</name>
<gene>
    <name evidence="3" type="ORF">HD595_008926</name>
</gene>
<dbReference type="RefSeq" id="WP_253780626.1">
    <property type="nucleotide sequence ID" value="NZ_BAAAVE010000014.1"/>
</dbReference>
<dbReference type="EMBL" id="JAMZEC010000001">
    <property type="protein sequence ID" value="MCP2352804.1"/>
    <property type="molecule type" value="Genomic_DNA"/>
</dbReference>
<comment type="caution">
    <text evidence="3">The sequence shown here is derived from an EMBL/GenBank/DDBJ whole genome shotgun (WGS) entry which is preliminary data.</text>
</comment>
<keyword evidence="4" id="KW-1185">Reference proteome</keyword>
<comment type="similarity">
    <text evidence="2">Belongs to the eIF-2B alpha/beta/delta subunits family.</text>
</comment>
<proteinExistence type="inferred from homology"/>
<dbReference type="PANTHER" id="PTHR43475">
    <property type="entry name" value="METHYLTHIORIBOSE-1-PHOSPHATE ISOMERASE"/>
    <property type="match status" value="1"/>
</dbReference>
<protein>
    <submittedName>
        <fullName evidence="3">Methylthioribose-1-phosphate isomerase</fullName>
        <ecNumber evidence="3">5.3.1.23</ecNumber>
    </submittedName>
</protein>
<dbReference type="InterPro" id="IPR011559">
    <property type="entry name" value="Initiation_fac_2B_a/b/d"/>
</dbReference>
<evidence type="ECO:0000313" key="4">
    <source>
        <dbReference type="Proteomes" id="UP001320766"/>
    </source>
</evidence>
<dbReference type="Pfam" id="PF01008">
    <property type="entry name" value="IF-2B"/>
    <property type="match status" value="1"/>
</dbReference>
<dbReference type="Gene3D" id="3.40.50.10470">
    <property type="entry name" value="Translation initiation factor eif-2b, domain 2"/>
    <property type="match status" value="1"/>
</dbReference>
<dbReference type="Proteomes" id="UP001320766">
    <property type="component" value="Unassembled WGS sequence"/>
</dbReference>
<dbReference type="PANTHER" id="PTHR43475:SF1">
    <property type="entry name" value="METHYLTHIORIBOSE-1-PHOSPHATE ISOMERASE"/>
    <property type="match status" value="1"/>
</dbReference>
<reference evidence="3 4" key="1">
    <citation type="submission" date="2022-06" db="EMBL/GenBank/DDBJ databases">
        <title>Sequencing the genomes of 1000 actinobacteria strains.</title>
        <authorList>
            <person name="Klenk H.-P."/>
        </authorList>
    </citation>
    <scope>NUCLEOTIDE SEQUENCE [LARGE SCALE GENOMIC DNA]</scope>
    <source>
        <strain evidence="3 4">DSM 44170</strain>
    </source>
</reference>
<evidence type="ECO:0000256" key="1">
    <source>
        <dbReference type="ARBA" id="ARBA00023235"/>
    </source>
</evidence>
<evidence type="ECO:0000256" key="2">
    <source>
        <dbReference type="RuleBase" id="RU003814"/>
    </source>
</evidence>
<dbReference type="InterPro" id="IPR042529">
    <property type="entry name" value="IF_2B-like_C"/>
</dbReference>
<dbReference type="EC" id="5.3.1.23" evidence="3"/>
<dbReference type="SUPFAM" id="SSF100950">
    <property type="entry name" value="NagB/RpiA/CoA transferase-like"/>
    <property type="match status" value="1"/>
</dbReference>
<dbReference type="InterPro" id="IPR000649">
    <property type="entry name" value="IF-2B-related"/>
</dbReference>